<sequence length="166" mass="17178">MSGSAAWRPMRADDLSAVAAISDAVHGAFTEPAAVYAERLALYPLGCHVLAQENEAAIGYLIGHPWPAGAVLPAIGKPIGAVPEGADGYYLHDLALMPAARGRGAAQAAVARVLAQARAEGARAVMLIAVNGADRFWRTQGFAEVPGDPPYGDGTMTMQLAIDASR</sequence>
<dbReference type="InterPro" id="IPR000182">
    <property type="entry name" value="GNAT_dom"/>
</dbReference>
<keyword evidence="2 4" id="KW-0012">Acyltransferase</keyword>
<dbReference type="EC" id="2.3.1.-" evidence="4"/>
<keyword evidence="5" id="KW-1185">Reference proteome</keyword>
<keyword evidence="1 4" id="KW-0808">Transferase</keyword>
<dbReference type="EMBL" id="JBDIZK010000008">
    <property type="protein sequence ID" value="MEN3748313.1"/>
    <property type="molecule type" value="Genomic_DNA"/>
</dbReference>
<dbReference type="GO" id="GO:0016746">
    <property type="term" value="F:acyltransferase activity"/>
    <property type="evidence" value="ECO:0007669"/>
    <property type="project" value="UniProtKB-KW"/>
</dbReference>
<dbReference type="PROSITE" id="PS51186">
    <property type="entry name" value="GNAT"/>
    <property type="match status" value="1"/>
</dbReference>
<evidence type="ECO:0000256" key="1">
    <source>
        <dbReference type="ARBA" id="ARBA00022679"/>
    </source>
</evidence>
<dbReference type="Proteomes" id="UP001427805">
    <property type="component" value="Unassembled WGS sequence"/>
</dbReference>
<dbReference type="InterPro" id="IPR016181">
    <property type="entry name" value="Acyl_CoA_acyltransferase"/>
</dbReference>
<dbReference type="RefSeq" id="WP_346247334.1">
    <property type="nucleotide sequence ID" value="NZ_JBDIZK010000008.1"/>
</dbReference>
<organism evidence="4 5">
    <name type="scientific">Sphingomonas rustica</name>
    <dbReference type="NCBI Taxonomy" id="3103142"/>
    <lineage>
        <taxon>Bacteria</taxon>
        <taxon>Pseudomonadati</taxon>
        <taxon>Pseudomonadota</taxon>
        <taxon>Alphaproteobacteria</taxon>
        <taxon>Sphingomonadales</taxon>
        <taxon>Sphingomonadaceae</taxon>
        <taxon>Sphingomonas</taxon>
    </lineage>
</organism>
<dbReference type="SUPFAM" id="SSF55729">
    <property type="entry name" value="Acyl-CoA N-acyltransferases (Nat)"/>
    <property type="match status" value="1"/>
</dbReference>
<dbReference type="Gene3D" id="3.40.630.30">
    <property type="match status" value="1"/>
</dbReference>
<evidence type="ECO:0000256" key="2">
    <source>
        <dbReference type="ARBA" id="ARBA00023315"/>
    </source>
</evidence>
<protein>
    <submittedName>
        <fullName evidence="4">GNAT family N-acetyltransferase</fullName>
        <ecNumber evidence="4">2.3.1.-</ecNumber>
    </submittedName>
</protein>
<dbReference type="PANTHER" id="PTHR43877">
    <property type="entry name" value="AMINOALKYLPHOSPHONATE N-ACETYLTRANSFERASE-RELATED-RELATED"/>
    <property type="match status" value="1"/>
</dbReference>
<feature type="domain" description="N-acetyltransferase" evidence="3">
    <location>
        <begin position="5"/>
        <end position="163"/>
    </location>
</feature>
<evidence type="ECO:0000313" key="4">
    <source>
        <dbReference type="EMBL" id="MEN3748313.1"/>
    </source>
</evidence>
<reference evidence="4 5" key="1">
    <citation type="submission" date="2024-05" db="EMBL/GenBank/DDBJ databases">
        <title>Sphingomonas sp. HF-S3 16S ribosomal RNA gene Genome sequencing and assembly.</title>
        <authorList>
            <person name="Lee H."/>
        </authorList>
    </citation>
    <scope>NUCLEOTIDE SEQUENCE [LARGE SCALE GENOMIC DNA]</scope>
    <source>
        <strain evidence="4 5">HF-S3</strain>
    </source>
</reference>
<comment type="caution">
    <text evidence="4">The sequence shown here is derived from an EMBL/GenBank/DDBJ whole genome shotgun (WGS) entry which is preliminary data.</text>
</comment>
<dbReference type="Pfam" id="PF00583">
    <property type="entry name" value="Acetyltransf_1"/>
    <property type="match status" value="1"/>
</dbReference>
<name>A0ABV0B9R0_9SPHN</name>
<accession>A0ABV0B9R0</accession>
<dbReference type="InterPro" id="IPR050832">
    <property type="entry name" value="Bact_Acetyltransf"/>
</dbReference>
<evidence type="ECO:0000313" key="5">
    <source>
        <dbReference type="Proteomes" id="UP001427805"/>
    </source>
</evidence>
<evidence type="ECO:0000259" key="3">
    <source>
        <dbReference type="PROSITE" id="PS51186"/>
    </source>
</evidence>
<proteinExistence type="predicted"/>
<gene>
    <name evidence="4" type="ORF">TPR58_14145</name>
</gene>